<dbReference type="PANTHER" id="PTHR37981">
    <property type="entry name" value="LIPASE 2"/>
    <property type="match status" value="1"/>
</dbReference>
<proteinExistence type="predicted"/>
<keyword evidence="3" id="KW-0732">Signal</keyword>
<dbReference type="InterPro" id="IPR036514">
    <property type="entry name" value="SGNH_hydro_sf"/>
</dbReference>
<sequence>MSRSRVLAAVIAIGAATLTAAEAQAAPALPAAVVSLGDSYISGEAGRWRGNALENSGDKWGTDLATKCDGGSCTTNPQWIYGDTHTDTNMCHRSTSAEIISAAIPNATPVNLACSGATTHDVRNGDAARHQPNQLDLLRATVRQHDVKLVVLSVGGNDLGFGDIIADCVKGYLLNYKCAPVWDPKVTAKLDQLRLDVGATVKAIKDVLNAAQGAGTYQFVLQSYPAPMPAAKNFRIPETGPRFSVGGCPVWDTDANWARQQLVPTIAAQLKTVAAARAVRFLDLRNAYDGRGVCATDSQQAQEGNSAANPLPGTTAEWVRWVVSGHTSQGDQQESMHPNYYGQRALGTCLRLMHEKVTGDFTCANTRGAGPARMTLSPITTSRDL</sequence>
<feature type="signal peptide" evidence="3">
    <location>
        <begin position="1"/>
        <end position="25"/>
    </location>
</feature>
<dbReference type="Proteomes" id="UP000552097">
    <property type="component" value="Unassembled WGS sequence"/>
</dbReference>
<keyword evidence="2" id="KW-1015">Disulfide bond</keyword>
<dbReference type="InterPro" id="IPR037460">
    <property type="entry name" value="SEST-like"/>
</dbReference>
<comment type="caution">
    <text evidence="5">The sequence shown here is derived from an EMBL/GenBank/DDBJ whole genome shotgun (WGS) entry which is preliminary data.</text>
</comment>
<accession>A0A7W9HKA2</accession>
<protein>
    <submittedName>
        <fullName evidence="5">Lysophospholipase L1-like esterase</fullName>
    </submittedName>
</protein>
<feature type="active site" evidence="1">
    <location>
        <position position="337"/>
    </location>
</feature>
<evidence type="ECO:0000256" key="2">
    <source>
        <dbReference type="PIRSR" id="PIRSR637460-2"/>
    </source>
</evidence>
<feature type="disulfide bond" evidence="2">
    <location>
        <begin position="68"/>
        <end position="114"/>
    </location>
</feature>
<evidence type="ECO:0000256" key="1">
    <source>
        <dbReference type="PIRSR" id="PIRSR637460-1"/>
    </source>
</evidence>
<dbReference type="EMBL" id="JACHMO010000001">
    <property type="protein sequence ID" value="MBB5803852.1"/>
    <property type="molecule type" value="Genomic_DNA"/>
</dbReference>
<dbReference type="SUPFAM" id="SSF52266">
    <property type="entry name" value="SGNH hydrolase"/>
    <property type="match status" value="1"/>
</dbReference>
<feature type="domain" description="SGNH hydrolase-type esterase" evidence="4">
    <location>
        <begin position="97"/>
        <end position="344"/>
    </location>
</feature>
<feature type="chain" id="PRO_5031010751" evidence="3">
    <location>
        <begin position="26"/>
        <end position="385"/>
    </location>
</feature>
<reference evidence="5 6" key="1">
    <citation type="submission" date="2020-08" db="EMBL/GenBank/DDBJ databases">
        <title>Sequencing the genomes of 1000 actinobacteria strains.</title>
        <authorList>
            <person name="Klenk H.-P."/>
        </authorList>
    </citation>
    <scope>NUCLEOTIDE SEQUENCE [LARGE SCALE GENOMIC DNA]</scope>
    <source>
        <strain evidence="5 6">DSM 45486</strain>
    </source>
</reference>
<gene>
    <name evidence="5" type="ORF">F4560_003620</name>
</gene>
<evidence type="ECO:0000313" key="6">
    <source>
        <dbReference type="Proteomes" id="UP000552097"/>
    </source>
</evidence>
<name>A0A7W9HKA2_9PSEU</name>
<dbReference type="RefSeq" id="WP_184921402.1">
    <property type="nucleotide sequence ID" value="NZ_JACHMO010000001.1"/>
</dbReference>
<dbReference type="GO" id="GO:0016788">
    <property type="term" value="F:hydrolase activity, acting on ester bonds"/>
    <property type="evidence" value="ECO:0007669"/>
    <property type="project" value="InterPro"/>
</dbReference>
<dbReference type="Pfam" id="PF13472">
    <property type="entry name" value="Lipase_GDSL_2"/>
    <property type="match status" value="1"/>
</dbReference>
<feature type="disulfide bond" evidence="2">
    <location>
        <begin position="168"/>
        <end position="178"/>
    </location>
</feature>
<dbReference type="InterPro" id="IPR013830">
    <property type="entry name" value="SGNH_hydro"/>
</dbReference>
<dbReference type="AlphaFoldDB" id="A0A7W9HKA2"/>
<dbReference type="PANTHER" id="PTHR37981:SF1">
    <property type="entry name" value="SGNH HYDROLASE-TYPE ESTERASE DOMAIN-CONTAINING PROTEIN"/>
    <property type="match status" value="1"/>
</dbReference>
<evidence type="ECO:0000256" key="3">
    <source>
        <dbReference type="SAM" id="SignalP"/>
    </source>
</evidence>
<evidence type="ECO:0000313" key="5">
    <source>
        <dbReference type="EMBL" id="MBB5803852.1"/>
    </source>
</evidence>
<dbReference type="Gene3D" id="3.40.50.1110">
    <property type="entry name" value="SGNH hydrolase"/>
    <property type="match status" value="1"/>
</dbReference>
<organism evidence="5 6">
    <name type="scientific">Saccharothrix ecbatanensis</name>
    <dbReference type="NCBI Taxonomy" id="1105145"/>
    <lineage>
        <taxon>Bacteria</taxon>
        <taxon>Bacillati</taxon>
        <taxon>Actinomycetota</taxon>
        <taxon>Actinomycetes</taxon>
        <taxon>Pseudonocardiales</taxon>
        <taxon>Pseudonocardiaceae</taxon>
        <taxon>Saccharothrix</taxon>
    </lineage>
</organism>
<feature type="active site" description="Nucleophile" evidence="1">
    <location>
        <position position="39"/>
    </location>
</feature>
<keyword evidence="6" id="KW-1185">Reference proteome</keyword>
<dbReference type="GO" id="GO:0006629">
    <property type="term" value="P:lipid metabolic process"/>
    <property type="evidence" value="ECO:0007669"/>
    <property type="project" value="TreeGrafter"/>
</dbReference>
<evidence type="ECO:0000259" key="4">
    <source>
        <dbReference type="Pfam" id="PF13472"/>
    </source>
</evidence>